<organism evidence="4 5">
    <name type="scientific">Limosilactobacillus fermentum</name>
    <name type="common">Lactobacillus fermentum</name>
    <dbReference type="NCBI Taxonomy" id="1613"/>
    <lineage>
        <taxon>Bacteria</taxon>
        <taxon>Bacillati</taxon>
        <taxon>Bacillota</taxon>
        <taxon>Bacilli</taxon>
        <taxon>Lactobacillales</taxon>
        <taxon>Lactobacillaceae</taxon>
        <taxon>Limosilactobacillus</taxon>
    </lineage>
</organism>
<dbReference type="AlphaFoldDB" id="A0A2K2THL7"/>
<evidence type="ECO:0000313" key="4">
    <source>
        <dbReference type="EMBL" id="PNV57497.1"/>
    </source>
</evidence>
<evidence type="ECO:0000259" key="3">
    <source>
        <dbReference type="Pfam" id="PF00535"/>
    </source>
</evidence>
<evidence type="ECO:0000256" key="2">
    <source>
        <dbReference type="ARBA" id="ARBA00022679"/>
    </source>
</evidence>
<dbReference type="Proteomes" id="UP000236514">
    <property type="component" value="Unassembled WGS sequence"/>
</dbReference>
<dbReference type="InterPro" id="IPR029044">
    <property type="entry name" value="Nucleotide-diphossugar_trans"/>
</dbReference>
<accession>A0A2K2THL7</accession>
<evidence type="ECO:0000313" key="5">
    <source>
        <dbReference type="Proteomes" id="UP000236514"/>
    </source>
</evidence>
<proteinExistence type="predicted"/>
<feature type="domain" description="Glycosyltransferase 2-like" evidence="3">
    <location>
        <begin position="4"/>
        <end position="66"/>
    </location>
</feature>
<reference evidence="4 5" key="1">
    <citation type="submission" date="2018-01" db="EMBL/GenBank/DDBJ databases">
        <title>Draft genome sequence of the feruloyl esterase-producing strain Lactobacillus fermentum CRL 1446, isolated from artisanal goat milk cheese.</title>
        <authorList>
            <person name="Abeijon Mukdsi M.C."/>
            <person name="Saavedra L."/>
            <person name="Gauffin Cano M.P."/>
            <person name="Hebert E.M."/>
            <person name="Medina R.B."/>
        </authorList>
    </citation>
    <scope>NUCLEOTIDE SEQUENCE [LARGE SCALE GENOMIC DNA]</scope>
    <source>
        <strain evidence="4 5">CRL 1446</strain>
    </source>
</reference>
<dbReference type="GO" id="GO:0016757">
    <property type="term" value="F:glycosyltransferase activity"/>
    <property type="evidence" value="ECO:0007669"/>
    <property type="project" value="UniProtKB-KW"/>
</dbReference>
<dbReference type="InterPro" id="IPR001173">
    <property type="entry name" value="Glyco_trans_2-like"/>
</dbReference>
<name>A0A2K2THL7_LIMFE</name>
<gene>
    <name evidence="4" type="ORF">C1Y38_07710</name>
</gene>
<evidence type="ECO:0000256" key="1">
    <source>
        <dbReference type="ARBA" id="ARBA00022676"/>
    </source>
</evidence>
<keyword evidence="2 4" id="KW-0808">Transferase</keyword>
<comment type="caution">
    <text evidence="4">The sequence shown here is derived from an EMBL/GenBank/DDBJ whole genome shotgun (WGS) entry which is preliminary data.</text>
</comment>
<dbReference type="Gene3D" id="3.90.550.10">
    <property type="entry name" value="Spore Coat Polysaccharide Biosynthesis Protein SpsA, Chain A"/>
    <property type="match status" value="1"/>
</dbReference>
<sequence>MVQRNGGAAAARNTGILNAKGEYLTFVDSDDCLDADYLQVLYDAMVENEADMSMVNYRLFEPTERGVKFVNYITADDVETMVLDPRKAVSLESGWHLNGSVFMMIWGKLFKKECLEGFTFPEGMMYEDEAATHRMILRSHKVAFVNDPHYSYRLRSGSVSRDIIDDKNLQDLVRAYKMKIADFTTAGIPTKNVRGRYLAAIKEKLEQTRDQGPQFPGYRECQEVLRLADLNQ</sequence>
<dbReference type="RefSeq" id="WP_080662961.1">
    <property type="nucleotide sequence ID" value="NZ_CP034099.1"/>
</dbReference>
<dbReference type="CDD" id="cd00761">
    <property type="entry name" value="Glyco_tranf_GTA_type"/>
    <property type="match status" value="1"/>
</dbReference>
<dbReference type="Pfam" id="PF00535">
    <property type="entry name" value="Glycos_transf_2"/>
    <property type="match status" value="1"/>
</dbReference>
<dbReference type="SUPFAM" id="SSF53448">
    <property type="entry name" value="Nucleotide-diphospho-sugar transferases"/>
    <property type="match status" value="1"/>
</dbReference>
<keyword evidence="1" id="KW-0328">Glycosyltransferase</keyword>
<dbReference type="PANTHER" id="PTHR22916:SF51">
    <property type="entry name" value="GLYCOSYLTRANSFERASE EPSH-RELATED"/>
    <property type="match status" value="1"/>
</dbReference>
<dbReference type="PANTHER" id="PTHR22916">
    <property type="entry name" value="GLYCOSYLTRANSFERASE"/>
    <property type="match status" value="1"/>
</dbReference>
<dbReference type="EMBL" id="POTQ01000016">
    <property type="protein sequence ID" value="PNV57497.1"/>
    <property type="molecule type" value="Genomic_DNA"/>
</dbReference>
<protein>
    <submittedName>
        <fullName evidence="4">Glycosyl transferase family 2</fullName>
    </submittedName>
</protein>